<dbReference type="EMBL" id="BLXT01006957">
    <property type="protein sequence ID" value="GFO35132.1"/>
    <property type="molecule type" value="Genomic_DNA"/>
</dbReference>
<evidence type="ECO:0000313" key="13">
    <source>
        <dbReference type="Proteomes" id="UP000735302"/>
    </source>
</evidence>
<dbReference type="SUPFAM" id="SSF81321">
    <property type="entry name" value="Family A G protein-coupled receptor-like"/>
    <property type="match status" value="1"/>
</dbReference>
<keyword evidence="4 10" id="KW-1133">Transmembrane helix</keyword>
<dbReference type="Proteomes" id="UP000735302">
    <property type="component" value="Unassembled WGS sequence"/>
</dbReference>
<dbReference type="PRINTS" id="PR00237">
    <property type="entry name" value="GPCRRHODOPSN"/>
</dbReference>
<dbReference type="GO" id="GO:0005886">
    <property type="term" value="C:plasma membrane"/>
    <property type="evidence" value="ECO:0007669"/>
    <property type="project" value="UniProtKB-SubCell"/>
</dbReference>
<evidence type="ECO:0000256" key="6">
    <source>
        <dbReference type="ARBA" id="ARBA00023136"/>
    </source>
</evidence>
<keyword evidence="9" id="KW-0807">Transducer</keyword>
<feature type="transmembrane region" description="Helical" evidence="10">
    <location>
        <begin position="217"/>
        <end position="241"/>
    </location>
</feature>
<keyword evidence="6 10" id="KW-0472">Membrane</keyword>
<dbReference type="InterPro" id="IPR000276">
    <property type="entry name" value="GPCR_Rhodpsn"/>
</dbReference>
<reference evidence="12 13" key="1">
    <citation type="journal article" date="2021" name="Elife">
        <title>Chloroplast acquisition without the gene transfer in kleptoplastic sea slugs, Plakobranchus ocellatus.</title>
        <authorList>
            <person name="Maeda T."/>
            <person name="Takahashi S."/>
            <person name="Yoshida T."/>
            <person name="Shimamura S."/>
            <person name="Takaki Y."/>
            <person name="Nagai Y."/>
            <person name="Toyoda A."/>
            <person name="Suzuki Y."/>
            <person name="Arimoto A."/>
            <person name="Ishii H."/>
            <person name="Satoh N."/>
            <person name="Nishiyama T."/>
            <person name="Hasebe M."/>
            <person name="Maruyama T."/>
            <person name="Minagawa J."/>
            <person name="Obokata J."/>
            <person name="Shigenobu S."/>
        </authorList>
    </citation>
    <scope>NUCLEOTIDE SEQUENCE [LARGE SCALE GENOMIC DNA]</scope>
</reference>
<evidence type="ECO:0000256" key="8">
    <source>
        <dbReference type="ARBA" id="ARBA00023180"/>
    </source>
</evidence>
<evidence type="ECO:0000256" key="1">
    <source>
        <dbReference type="ARBA" id="ARBA00004651"/>
    </source>
</evidence>
<comment type="caution">
    <text evidence="12">The sequence shown here is derived from an EMBL/GenBank/DDBJ whole genome shotgun (WGS) entry which is preliminary data.</text>
</comment>
<dbReference type="PANTHER" id="PTHR24246:SF27">
    <property type="entry name" value="ADENOSINE RECEPTOR, ISOFORM A"/>
    <property type="match status" value="1"/>
</dbReference>
<comment type="subcellular location">
    <subcellularLocation>
        <location evidence="1">Cell membrane</location>
        <topology evidence="1">Multi-pass membrane protein</topology>
    </subcellularLocation>
</comment>
<dbReference type="PROSITE" id="PS50262">
    <property type="entry name" value="G_PROTEIN_RECEP_F1_2"/>
    <property type="match status" value="1"/>
</dbReference>
<keyword evidence="2" id="KW-1003">Cell membrane</keyword>
<organism evidence="12 13">
    <name type="scientific">Plakobranchus ocellatus</name>
    <dbReference type="NCBI Taxonomy" id="259542"/>
    <lineage>
        <taxon>Eukaryota</taxon>
        <taxon>Metazoa</taxon>
        <taxon>Spiralia</taxon>
        <taxon>Lophotrochozoa</taxon>
        <taxon>Mollusca</taxon>
        <taxon>Gastropoda</taxon>
        <taxon>Heterobranchia</taxon>
        <taxon>Euthyneura</taxon>
        <taxon>Panpulmonata</taxon>
        <taxon>Sacoglossa</taxon>
        <taxon>Placobranchoidea</taxon>
        <taxon>Plakobranchidae</taxon>
        <taxon>Plakobranchus</taxon>
    </lineage>
</organism>
<dbReference type="Gene3D" id="1.20.1070.10">
    <property type="entry name" value="Rhodopsin 7-helix transmembrane proteins"/>
    <property type="match status" value="1"/>
</dbReference>
<evidence type="ECO:0000256" key="5">
    <source>
        <dbReference type="ARBA" id="ARBA00023040"/>
    </source>
</evidence>
<evidence type="ECO:0000313" key="12">
    <source>
        <dbReference type="EMBL" id="GFO35132.1"/>
    </source>
</evidence>
<evidence type="ECO:0000256" key="3">
    <source>
        <dbReference type="ARBA" id="ARBA00022692"/>
    </source>
</evidence>
<evidence type="ECO:0000259" key="11">
    <source>
        <dbReference type="PROSITE" id="PS50262"/>
    </source>
</evidence>
<gene>
    <name evidence="12" type="ORF">PoB_006163700</name>
</gene>
<evidence type="ECO:0000256" key="2">
    <source>
        <dbReference type="ARBA" id="ARBA00022475"/>
    </source>
</evidence>
<keyword evidence="5" id="KW-0297">G-protein coupled receptor</keyword>
<evidence type="ECO:0000256" key="9">
    <source>
        <dbReference type="ARBA" id="ARBA00023224"/>
    </source>
</evidence>
<feature type="transmembrane region" description="Helical" evidence="10">
    <location>
        <begin position="285"/>
        <end position="309"/>
    </location>
</feature>
<keyword evidence="7 12" id="KW-0675">Receptor</keyword>
<dbReference type="Pfam" id="PF00001">
    <property type="entry name" value="7tm_1"/>
    <property type="match status" value="1"/>
</dbReference>
<feature type="transmembrane region" description="Helical" evidence="10">
    <location>
        <begin position="34"/>
        <end position="63"/>
    </location>
</feature>
<sequence length="362" mass="40337">MEDGNLGDLTTKEITLSVPSQQSSMDSSTGDMPLTIISIVFWVLFGFGIMGMIGNILTILVFLRLGFSQTIHVSYVALAIFDLLTIVGIMWFSICFTPIIELLFKPFSVTADIFSFVHFTAAWPHFAFSRSSALITAWISFERCLCVVFPTKIKLIITRAVTSVVLIVICIIGCGFIVFAYIGIKSEWRPDPLRNESKLFLFLNDGNELSLLNRFAYALYGAVYPVFSWVAVAVSTTFLISKLRQSAAWRKQTLAHLPNLVNGRACPSFNQQQVSAKTQRVTKTVVIVAVIFIITSLPLSVHLFLSFLVREFSSTGSLRHYFFLSGTFLLLLSELNSSINVIVFAVMGAKFRSALWQLLTGK</sequence>
<dbReference type="GO" id="GO:0004930">
    <property type="term" value="F:G protein-coupled receptor activity"/>
    <property type="evidence" value="ECO:0007669"/>
    <property type="project" value="UniProtKB-KW"/>
</dbReference>
<dbReference type="InterPro" id="IPR017452">
    <property type="entry name" value="GPCR_Rhodpsn_7TM"/>
</dbReference>
<feature type="transmembrane region" description="Helical" evidence="10">
    <location>
        <begin position="321"/>
        <end position="347"/>
    </location>
</feature>
<protein>
    <submittedName>
        <fullName evidence="12">Chemosensory receptor a</fullName>
    </submittedName>
</protein>
<feature type="domain" description="G-protein coupled receptors family 1 profile" evidence="11">
    <location>
        <begin position="54"/>
        <end position="344"/>
    </location>
</feature>
<dbReference type="AlphaFoldDB" id="A0AAV4CT94"/>
<evidence type="ECO:0000256" key="7">
    <source>
        <dbReference type="ARBA" id="ARBA00023170"/>
    </source>
</evidence>
<feature type="transmembrane region" description="Helical" evidence="10">
    <location>
        <begin position="160"/>
        <end position="184"/>
    </location>
</feature>
<keyword evidence="13" id="KW-1185">Reference proteome</keyword>
<feature type="transmembrane region" description="Helical" evidence="10">
    <location>
        <begin position="75"/>
        <end position="100"/>
    </location>
</feature>
<accession>A0AAV4CT94</accession>
<evidence type="ECO:0000256" key="10">
    <source>
        <dbReference type="SAM" id="Phobius"/>
    </source>
</evidence>
<proteinExistence type="predicted"/>
<keyword evidence="3 10" id="KW-0812">Transmembrane</keyword>
<name>A0AAV4CT94_9GAST</name>
<evidence type="ECO:0000256" key="4">
    <source>
        <dbReference type="ARBA" id="ARBA00022989"/>
    </source>
</evidence>
<keyword evidence="8" id="KW-0325">Glycoprotein</keyword>
<dbReference type="PANTHER" id="PTHR24246">
    <property type="entry name" value="OLFACTORY RECEPTOR AND ADENOSINE RECEPTOR"/>
    <property type="match status" value="1"/>
</dbReference>